<evidence type="ECO:0000313" key="2">
    <source>
        <dbReference type="EMBL" id="CAG9137320.1"/>
    </source>
</evidence>
<dbReference type="EMBL" id="CAJHNJ030000207">
    <property type="protein sequence ID" value="CAG9137320.1"/>
    <property type="molecule type" value="Genomic_DNA"/>
</dbReference>
<feature type="domain" description="FP protein C-terminal" evidence="1">
    <location>
        <begin position="253"/>
        <end position="303"/>
    </location>
</feature>
<protein>
    <submittedName>
        <fullName evidence="2">(diamondback moth) hypothetical protein</fullName>
    </submittedName>
</protein>
<keyword evidence="3" id="KW-1185">Reference proteome</keyword>
<evidence type="ECO:0000313" key="3">
    <source>
        <dbReference type="Proteomes" id="UP000653454"/>
    </source>
</evidence>
<name>A0A8S4GA25_PLUXY</name>
<comment type="caution">
    <text evidence="2">The sequence shown here is derived from an EMBL/GenBank/DDBJ whole genome shotgun (WGS) entry which is preliminary data.</text>
</comment>
<dbReference type="InterPro" id="IPR011011">
    <property type="entry name" value="Znf_FYVE_PHD"/>
</dbReference>
<reference evidence="2" key="1">
    <citation type="submission" date="2020-11" db="EMBL/GenBank/DDBJ databases">
        <authorList>
            <person name="Whiteford S."/>
        </authorList>
    </citation>
    <scope>NUCLEOTIDE SEQUENCE</scope>
</reference>
<dbReference type="InterPro" id="IPR057251">
    <property type="entry name" value="FP_C"/>
</dbReference>
<dbReference type="SUPFAM" id="SSF57903">
    <property type="entry name" value="FYVE/PHD zinc finger"/>
    <property type="match status" value="1"/>
</dbReference>
<organism evidence="2 3">
    <name type="scientific">Plutella xylostella</name>
    <name type="common">Diamondback moth</name>
    <name type="synonym">Plutella maculipennis</name>
    <dbReference type="NCBI Taxonomy" id="51655"/>
    <lineage>
        <taxon>Eukaryota</taxon>
        <taxon>Metazoa</taxon>
        <taxon>Ecdysozoa</taxon>
        <taxon>Arthropoda</taxon>
        <taxon>Hexapoda</taxon>
        <taxon>Insecta</taxon>
        <taxon>Pterygota</taxon>
        <taxon>Neoptera</taxon>
        <taxon>Endopterygota</taxon>
        <taxon>Lepidoptera</taxon>
        <taxon>Glossata</taxon>
        <taxon>Ditrysia</taxon>
        <taxon>Yponomeutoidea</taxon>
        <taxon>Plutellidae</taxon>
        <taxon>Plutella</taxon>
    </lineage>
</organism>
<dbReference type="Gene3D" id="3.30.40.10">
    <property type="entry name" value="Zinc/RING finger domain, C3HC4 (zinc finger)"/>
    <property type="match status" value="1"/>
</dbReference>
<dbReference type="Proteomes" id="UP000653454">
    <property type="component" value="Unassembled WGS sequence"/>
</dbReference>
<dbReference type="InterPro" id="IPR013083">
    <property type="entry name" value="Znf_RING/FYVE/PHD"/>
</dbReference>
<dbReference type="AlphaFoldDB" id="A0A8S4GA25"/>
<sequence>MLCASCDNEVNDSAKCSQCHKNLCFRCANVTEAGFRKLGVDRRATWKCPSCRISSPAAPTSTRQITGNMEEVLQKLAEVTAKLDDLPKLMLEVGALKSNMDEVKQSCSKIDEFAAKLDGIDKRIMSLELLKDEVSTIKASFESLKEDFAQKDQWSRLNNVEIKGIPIKKNENLFTVAKLLSNHVGYPIENSQINYISRIPIHNSKEKSILISFLNRYVKEEFISTARAKKITASDMDLGPADQRIYVNDHLSPMYKNLLTRAKSLAKEKNYKYVWVKFAKIHMRKSDTTHVITINSANDLNKII</sequence>
<proteinExistence type="predicted"/>
<gene>
    <name evidence="2" type="ORF">PLXY2_LOCUS15574</name>
</gene>
<dbReference type="Pfam" id="PF25298">
    <property type="entry name" value="Baculo_FP_2nd"/>
    <property type="match status" value="1"/>
</dbReference>
<accession>A0A8S4GA25</accession>
<evidence type="ECO:0000259" key="1">
    <source>
        <dbReference type="Pfam" id="PF25298"/>
    </source>
</evidence>